<organism evidence="3 4">
    <name type="scientific">Saccharothrix yanglingensis</name>
    <dbReference type="NCBI Taxonomy" id="659496"/>
    <lineage>
        <taxon>Bacteria</taxon>
        <taxon>Bacillati</taxon>
        <taxon>Actinomycetota</taxon>
        <taxon>Actinomycetes</taxon>
        <taxon>Pseudonocardiales</taxon>
        <taxon>Pseudonocardiaceae</taxon>
        <taxon>Saccharothrix</taxon>
    </lineage>
</organism>
<feature type="compositionally biased region" description="Pro residues" evidence="1">
    <location>
        <begin position="599"/>
        <end position="610"/>
    </location>
</feature>
<evidence type="ECO:0000256" key="2">
    <source>
        <dbReference type="SAM" id="SignalP"/>
    </source>
</evidence>
<name>A0ABU0WX65_9PSEU</name>
<accession>A0ABU0WX65</accession>
<feature type="chain" id="PRO_5045803096" description="ATP-dependent DNA helicase RecG" evidence="2">
    <location>
        <begin position="27"/>
        <end position="654"/>
    </location>
</feature>
<gene>
    <name evidence="3" type="ORF">CKY47_06620</name>
</gene>
<dbReference type="Gene3D" id="3.40.50.1820">
    <property type="entry name" value="alpha/beta hydrolase"/>
    <property type="match status" value="1"/>
</dbReference>
<evidence type="ECO:0000256" key="1">
    <source>
        <dbReference type="SAM" id="MobiDB-lite"/>
    </source>
</evidence>
<sequence length="654" mass="69328">MRSRTRLPLVVALVAASLTATAPTHAAAHATGGCDPIGGGVECLLPFPSDWHTRPDPGTDTGRRVAFDSRVLPRNALGSSPNPTAWNRADGFSPGSTLIAHVPGLDPVASGMAPVTDIGRSLDPDSPVVLLDATTGERWPHWAEIDSNDPRRRALLVHPARNFRDGHHYVVALRGLRDVAGNEIAPNAAFAEVAGPDLAPDDPLHARQRQLRPALDTLAAHGVAPGTLDLAWDFTVASTRGLTGDLTTIRDDALRGLGTRAPASTVTGVTDFTPEQDARIAREVTGRVTVPSYLTLPAGLPGSVLRRGSDGTPRRSLFGTVEAQFRCEVPRSAFTRPSWPALYGHGLLGSRSEVGAGNVKAMAAEHGFTFCATDWIGMAQDDIPVVLAALADIGLFPAIPERSQQGLLNAMFVGRALAHPQGFTAHRAFRTDDGRPLVDTTRPLVFDGNSQGGILGGALVAASPDIRTAVLGVTGMNYGLLLNRSSDFARFHQVLDLSYPDRLRQQVVLQLLQLLWDRGETNGYANHLGDRRVLMHIAFGDHQVANVAADVQARTVGARLVTPALAPGRGPDREPYWGIEPARLPHAGSAMVVWDSGTPAPPTTNTPPTEPDYGRDPHADPRSSADARRQKAAFLTTGLVIDVCGGAPCTAPPA</sequence>
<reference evidence="3 4" key="1">
    <citation type="submission" date="2017-06" db="EMBL/GenBank/DDBJ databases">
        <title>Cultured bacterium strain Saccharothrix yanglingensis Hhs.015.</title>
        <authorList>
            <person name="Xia Y."/>
        </authorList>
    </citation>
    <scope>NUCLEOTIDE SEQUENCE [LARGE SCALE GENOMIC DNA]</scope>
    <source>
        <strain evidence="3 4">Hhs.015</strain>
    </source>
</reference>
<feature type="region of interest" description="Disordered" evidence="1">
    <location>
        <begin position="593"/>
        <end position="629"/>
    </location>
</feature>
<dbReference type="Proteomes" id="UP001225605">
    <property type="component" value="Unassembled WGS sequence"/>
</dbReference>
<dbReference type="EMBL" id="NSDM01000002">
    <property type="protein sequence ID" value="MDQ2583664.1"/>
    <property type="molecule type" value="Genomic_DNA"/>
</dbReference>
<protein>
    <recommendedName>
        <fullName evidence="5">ATP-dependent DNA helicase RecG</fullName>
    </recommendedName>
</protein>
<comment type="caution">
    <text evidence="3">The sequence shown here is derived from an EMBL/GenBank/DDBJ whole genome shotgun (WGS) entry which is preliminary data.</text>
</comment>
<keyword evidence="4" id="KW-1185">Reference proteome</keyword>
<dbReference type="SUPFAM" id="SSF53474">
    <property type="entry name" value="alpha/beta-Hydrolases"/>
    <property type="match status" value="1"/>
</dbReference>
<feature type="signal peptide" evidence="2">
    <location>
        <begin position="1"/>
        <end position="26"/>
    </location>
</feature>
<proteinExistence type="predicted"/>
<dbReference type="InterPro" id="IPR029058">
    <property type="entry name" value="AB_hydrolase_fold"/>
</dbReference>
<evidence type="ECO:0008006" key="5">
    <source>
        <dbReference type="Google" id="ProtNLM"/>
    </source>
</evidence>
<dbReference type="RefSeq" id="WP_306744773.1">
    <property type="nucleotide sequence ID" value="NZ_NSDM01000002.1"/>
</dbReference>
<evidence type="ECO:0000313" key="3">
    <source>
        <dbReference type="EMBL" id="MDQ2583664.1"/>
    </source>
</evidence>
<evidence type="ECO:0000313" key="4">
    <source>
        <dbReference type="Proteomes" id="UP001225605"/>
    </source>
</evidence>
<dbReference type="PROSITE" id="PS51257">
    <property type="entry name" value="PROKAR_LIPOPROTEIN"/>
    <property type="match status" value="1"/>
</dbReference>
<keyword evidence="2" id="KW-0732">Signal</keyword>
<feature type="compositionally biased region" description="Basic and acidic residues" evidence="1">
    <location>
        <begin position="612"/>
        <end position="629"/>
    </location>
</feature>